<feature type="domain" description="Nudix hydrolase" evidence="4">
    <location>
        <begin position="29"/>
        <end position="178"/>
    </location>
</feature>
<dbReference type="InterPro" id="IPR015797">
    <property type="entry name" value="NUDIX_hydrolase-like_dom_sf"/>
</dbReference>
<dbReference type="Pfam" id="PF00293">
    <property type="entry name" value="NUDIX"/>
    <property type="match status" value="1"/>
</dbReference>
<gene>
    <name evidence="5" type="ORF">SAMN02910417_00990</name>
</gene>
<keyword evidence="2 3" id="KW-0378">Hydrolase</keyword>
<dbReference type="InterPro" id="IPR000086">
    <property type="entry name" value="NUDIX_hydrolase_dom"/>
</dbReference>
<dbReference type="PANTHER" id="PTHR43046">
    <property type="entry name" value="GDP-MANNOSE MANNOSYL HYDROLASE"/>
    <property type="match status" value="1"/>
</dbReference>
<dbReference type="SUPFAM" id="SSF54690">
    <property type="entry name" value="Molybdopterin synthase subunit MoaE"/>
    <property type="match status" value="1"/>
</dbReference>
<dbReference type="InterPro" id="IPR020476">
    <property type="entry name" value="Nudix_hydrolase"/>
</dbReference>
<evidence type="ECO:0000256" key="3">
    <source>
        <dbReference type="RuleBase" id="RU003476"/>
    </source>
</evidence>
<sequence length="307" mass="34241">MEEMIDIYNEQRQKTSLQLPRKSKLKKGQFMLYVLALIEDSKGRYLITRRAMDKKWAGGQWEIPGGGAVAGETSFDAVCREVKEETGLDVSGCDPKVIYSYVNEDLERGDNYFVDIYLLKMDYAIADVTIQEEEAIAVKAAGFDEITKIHEESGFLHYQRLVEALKGIEEKKNMLVKTITPPSTDTLLTEAKADITAPKCGMYLTHCGIVREDAKAKVRAGAQGTKPVVAMDFSYDEAKVNAAIDATLKMDGIYYVKVWLASGRLTVGDDIMRVLIGGDIRPHVIDGLNALVGEIKNHCVEEIEIYE</sequence>
<protein>
    <submittedName>
        <fullName evidence="5">NUDIX domain-containing protein</fullName>
    </submittedName>
</protein>
<accession>A0A1G6AX02</accession>
<dbReference type="Proteomes" id="UP000199228">
    <property type="component" value="Unassembled WGS sequence"/>
</dbReference>
<dbReference type="PROSITE" id="PS51462">
    <property type="entry name" value="NUDIX"/>
    <property type="match status" value="1"/>
</dbReference>
<dbReference type="PROSITE" id="PS00893">
    <property type="entry name" value="NUDIX_BOX"/>
    <property type="match status" value="1"/>
</dbReference>
<evidence type="ECO:0000313" key="5">
    <source>
        <dbReference type="EMBL" id="SDB12956.1"/>
    </source>
</evidence>
<dbReference type="EMBL" id="FMXR01000007">
    <property type="protein sequence ID" value="SDB12956.1"/>
    <property type="molecule type" value="Genomic_DNA"/>
</dbReference>
<dbReference type="PRINTS" id="PR00502">
    <property type="entry name" value="NUDIXFAMILY"/>
</dbReference>
<evidence type="ECO:0000256" key="2">
    <source>
        <dbReference type="ARBA" id="ARBA00022801"/>
    </source>
</evidence>
<evidence type="ECO:0000313" key="6">
    <source>
        <dbReference type="Proteomes" id="UP000199228"/>
    </source>
</evidence>
<dbReference type="InterPro" id="IPR036563">
    <property type="entry name" value="MoaE_sf"/>
</dbReference>
<dbReference type="GO" id="GO:0016787">
    <property type="term" value="F:hydrolase activity"/>
    <property type="evidence" value="ECO:0007669"/>
    <property type="project" value="UniProtKB-KW"/>
</dbReference>
<comment type="cofactor">
    <cofactor evidence="1">
        <name>Mg(2+)</name>
        <dbReference type="ChEBI" id="CHEBI:18420"/>
    </cofactor>
</comment>
<comment type="similarity">
    <text evidence="3">Belongs to the Nudix hydrolase family.</text>
</comment>
<name>A0A1G6AX02_EUBOX</name>
<dbReference type="AlphaFoldDB" id="A0A1G6AX02"/>
<keyword evidence="6" id="KW-1185">Reference proteome</keyword>
<dbReference type="Pfam" id="PF02391">
    <property type="entry name" value="MoaE"/>
    <property type="match status" value="1"/>
</dbReference>
<dbReference type="Gene3D" id="3.90.79.10">
    <property type="entry name" value="Nucleoside Triphosphate Pyrophosphohydrolase"/>
    <property type="match status" value="1"/>
</dbReference>
<dbReference type="SUPFAM" id="SSF55811">
    <property type="entry name" value="Nudix"/>
    <property type="match status" value="1"/>
</dbReference>
<dbReference type="OrthoDB" id="9786032at2"/>
<dbReference type="InterPro" id="IPR003448">
    <property type="entry name" value="Mopterin_biosynth_MoaE"/>
</dbReference>
<organism evidence="5 6">
    <name type="scientific">Eubacterium oxidoreducens</name>
    <dbReference type="NCBI Taxonomy" id="1732"/>
    <lineage>
        <taxon>Bacteria</taxon>
        <taxon>Bacillati</taxon>
        <taxon>Bacillota</taxon>
        <taxon>Clostridia</taxon>
        <taxon>Eubacteriales</taxon>
        <taxon>Eubacteriaceae</taxon>
        <taxon>Eubacterium</taxon>
    </lineage>
</organism>
<dbReference type="Gene3D" id="3.90.1170.40">
    <property type="entry name" value="Molybdopterin biosynthesis MoaE subunit"/>
    <property type="match status" value="1"/>
</dbReference>
<proteinExistence type="inferred from homology"/>
<dbReference type="PANTHER" id="PTHR43046:SF14">
    <property type="entry name" value="MUTT_NUDIX FAMILY PROTEIN"/>
    <property type="match status" value="1"/>
</dbReference>
<dbReference type="CDD" id="cd04693">
    <property type="entry name" value="NUDIX_Hydrolase"/>
    <property type="match status" value="1"/>
</dbReference>
<evidence type="ECO:0000256" key="1">
    <source>
        <dbReference type="ARBA" id="ARBA00001946"/>
    </source>
</evidence>
<evidence type="ECO:0000259" key="4">
    <source>
        <dbReference type="PROSITE" id="PS51462"/>
    </source>
</evidence>
<dbReference type="GO" id="GO:0006777">
    <property type="term" value="P:Mo-molybdopterin cofactor biosynthetic process"/>
    <property type="evidence" value="ECO:0007669"/>
    <property type="project" value="InterPro"/>
</dbReference>
<reference evidence="5 6" key="1">
    <citation type="submission" date="2016-10" db="EMBL/GenBank/DDBJ databases">
        <authorList>
            <person name="de Groot N.N."/>
        </authorList>
    </citation>
    <scope>NUCLEOTIDE SEQUENCE [LARGE SCALE GENOMIC DNA]</scope>
    <source>
        <strain evidence="5 6">DSM 3217</strain>
    </source>
</reference>
<dbReference type="STRING" id="1732.SAMN02910417_00990"/>
<dbReference type="InterPro" id="IPR020084">
    <property type="entry name" value="NUDIX_hydrolase_CS"/>
</dbReference>